<accession>A0A2T2N2W1</accession>
<name>A0A2T2N2W1_CORCC</name>
<dbReference type="PROSITE" id="PS00463">
    <property type="entry name" value="ZN2_CY6_FUNGAL_1"/>
    <property type="match status" value="1"/>
</dbReference>
<keyword evidence="1" id="KW-0539">Nucleus</keyword>
<proteinExistence type="predicted"/>
<evidence type="ECO:0000313" key="5">
    <source>
        <dbReference type="Proteomes" id="UP000240883"/>
    </source>
</evidence>
<dbReference type="InterPro" id="IPR052783">
    <property type="entry name" value="Metabolic/Drug-Res_Regulator"/>
</dbReference>
<dbReference type="OrthoDB" id="10261408at2759"/>
<dbReference type="Gene3D" id="4.10.240.10">
    <property type="entry name" value="Zn(2)-C6 fungal-type DNA-binding domain"/>
    <property type="match status" value="1"/>
</dbReference>
<dbReference type="AlphaFoldDB" id="A0A2T2N2W1"/>
<dbReference type="InterPro" id="IPR001138">
    <property type="entry name" value="Zn2Cys6_DnaBD"/>
</dbReference>
<evidence type="ECO:0000259" key="3">
    <source>
        <dbReference type="PROSITE" id="PS50048"/>
    </source>
</evidence>
<dbReference type="InterPro" id="IPR036864">
    <property type="entry name" value="Zn2-C6_fun-type_DNA-bd_sf"/>
</dbReference>
<dbReference type="Proteomes" id="UP000240883">
    <property type="component" value="Unassembled WGS sequence"/>
</dbReference>
<dbReference type="SUPFAM" id="SSF57701">
    <property type="entry name" value="Zn2/Cys6 DNA-binding domain"/>
    <property type="match status" value="1"/>
</dbReference>
<dbReference type="GO" id="GO:0008270">
    <property type="term" value="F:zinc ion binding"/>
    <property type="evidence" value="ECO:0007669"/>
    <property type="project" value="InterPro"/>
</dbReference>
<organism evidence="4 5">
    <name type="scientific">Corynespora cassiicola Philippines</name>
    <dbReference type="NCBI Taxonomy" id="1448308"/>
    <lineage>
        <taxon>Eukaryota</taxon>
        <taxon>Fungi</taxon>
        <taxon>Dikarya</taxon>
        <taxon>Ascomycota</taxon>
        <taxon>Pezizomycotina</taxon>
        <taxon>Dothideomycetes</taxon>
        <taxon>Pleosporomycetidae</taxon>
        <taxon>Pleosporales</taxon>
        <taxon>Corynesporascaceae</taxon>
        <taxon>Corynespora</taxon>
    </lineage>
</organism>
<gene>
    <name evidence="4" type="ORF">BS50DRAFT_224240</name>
</gene>
<dbReference type="EMBL" id="KZ678153">
    <property type="protein sequence ID" value="PSN59782.1"/>
    <property type="molecule type" value="Genomic_DNA"/>
</dbReference>
<evidence type="ECO:0000313" key="4">
    <source>
        <dbReference type="EMBL" id="PSN59782.1"/>
    </source>
</evidence>
<evidence type="ECO:0000256" key="1">
    <source>
        <dbReference type="ARBA" id="ARBA00023242"/>
    </source>
</evidence>
<keyword evidence="5" id="KW-1185">Reference proteome</keyword>
<dbReference type="CDD" id="cd00067">
    <property type="entry name" value="GAL4"/>
    <property type="match status" value="1"/>
</dbReference>
<protein>
    <recommendedName>
        <fullName evidence="3">Zn(2)-C6 fungal-type domain-containing protein</fullName>
    </recommendedName>
</protein>
<feature type="domain" description="Zn(2)-C6 fungal-type" evidence="3">
    <location>
        <begin position="71"/>
        <end position="101"/>
    </location>
</feature>
<feature type="region of interest" description="Disordered" evidence="2">
    <location>
        <begin position="1"/>
        <end position="69"/>
    </location>
</feature>
<sequence>MKPNSAGPPPHKTSTGRGPASRARKHPRTMQNVPSPTNPRLDAASHSRVLIPRLERREVAARPQRSRVSRACNNCRTRRTKCSGEQPRCKECQANGLPCVYEQSRKDRLQE</sequence>
<dbReference type="SMART" id="SM00066">
    <property type="entry name" value="GAL4"/>
    <property type="match status" value="1"/>
</dbReference>
<dbReference type="Pfam" id="PF00172">
    <property type="entry name" value="Zn_clus"/>
    <property type="match status" value="1"/>
</dbReference>
<feature type="compositionally biased region" description="Pro residues" evidence="2">
    <location>
        <begin position="1"/>
        <end position="11"/>
    </location>
</feature>
<evidence type="ECO:0000256" key="2">
    <source>
        <dbReference type="SAM" id="MobiDB-lite"/>
    </source>
</evidence>
<dbReference type="PANTHER" id="PTHR47655">
    <property type="entry name" value="QUINIC ACID UTILIZATION ACTIVATOR"/>
    <property type="match status" value="1"/>
</dbReference>
<reference evidence="4 5" key="1">
    <citation type="journal article" date="2018" name="Front. Microbiol.">
        <title>Genome-Wide Analysis of Corynespora cassiicola Leaf Fall Disease Putative Effectors.</title>
        <authorList>
            <person name="Lopez D."/>
            <person name="Ribeiro S."/>
            <person name="Label P."/>
            <person name="Fumanal B."/>
            <person name="Venisse J.S."/>
            <person name="Kohler A."/>
            <person name="de Oliveira R.R."/>
            <person name="Labutti K."/>
            <person name="Lipzen A."/>
            <person name="Lail K."/>
            <person name="Bauer D."/>
            <person name="Ohm R.A."/>
            <person name="Barry K.W."/>
            <person name="Spatafora J."/>
            <person name="Grigoriev I.V."/>
            <person name="Martin F.M."/>
            <person name="Pujade-Renaud V."/>
        </authorList>
    </citation>
    <scope>NUCLEOTIDE SEQUENCE [LARGE SCALE GENOMIC DNA]</scope>
    <source>
        <strain evidence="4 5">Philippines</strain>
    </source>
</reference>
<dbReference type="GO" id="GO:0000981">
    <property type="term" value="F:DNA-binding transcription factor activity, RNA polymerase II-specific"/>
    <property type="evidence" value="ECO:0007669"/>
    <property type="project" value="InterPro"/>
</dbReference>
<dbReference type="PROSITE" id="PS50048">
    <property type="entry name" value="ZN2_CY6_FUNGAL_2"/>
    <property type="match status" value="1"/>
</dbReference>